<reference evidence="5 6" key="1">
    <citation type="submission" date="2019-02" db="EMBL/GenBank/DDBJ databases">
        <title>WGS of Pseudoxanthomonas species novum from clinical isolates.</title>
        <authorList>
            <person name="Bernier A.-M."/>
            <person name="Bernard K."/>
            <person name="Vachon A."/>
        </authorList>
    </citation>
    <scope>NUCLEOTIDE SEQUENCE [LARGE SCALE GENOMIC DNA]</scope>
    <source>
        <strain evidence="6">NML 170316</strain>
    </source>
</reference>
<dbReference type="RefSeq" id="WP_130531653.1">
    <property type="nucleotide sequence ID" value="NZ_SHMD01000005.1"/>
</dbReference>
<keyword evidence="6" id="KW-1185">Reference proteome</keyword>
<sequence length="428" mass="47011">MEVKKPDVRYLTPVQHTELGEFPADWQVVPLDEFHPFITSGSRGWAAYYADIGSTFLRITNLARSCIYPSLKDLRYVAVPPDNSEGVRTALRSGDVLISITADIGIVGLVTEAVELPAYINQHIALIRFDGRDVNSRYVAYFLAGASAQRRFKFMTDAGAKAGMNLAGVRDVLAAIPPSTDEQAAIADALTDADALVDSLEQLLAKKRQIKQGAMQELFNPATLRARTVNLEQISGFITKGATPTTYGFGWESDGIVFLRSECVSPSGLDLAQSMFISEKAHTALRRSAVAVGDLLVTITGNVGRVAIATIDCNINQHIARIRISDAEVNPDFIYHQLSRAQVREELESITTGQAYPQLSLRQVRERTVQVPSRPEQDRIAETLSDMDDEITTLESRLTKARALKQAMAQALLTGRIRLPADPKEPIE</sequence>
<feature type="domain" description="Type I restriction modification DNA specificity" evidence="4">
    <location>
        <begin position="92"/>
        <end position="205"/>
    </location>
</feature>
<keyword evidence="2" id="KW-0680">Restriction system</keyword>
<dbReference type="Pfam" id="PF01420">
    <property type="entry name" value="Methylase_S"/>
    <property type="match status" value="2"/>
</dbReference>
<evidence type="ECO:0000256" key="2">
    <source>
        <dbReference type="ARBA" id="ARBA00022747"/>
    </source>
</evidence>
<dbReference type="PANTHER" id="PTHR30408:SF12">
    <property type="entry name" value="TYPE I RESTRICTION ENZYME MJAVIII SPECIFICITY SUBUNIT"/>
    <property type="match status" value="1"/>
</dbReference>
<name>A0ABY1WGG6_9GAMM</name>
<dbReference type="Gene3D" id="1.10.287.1120">
    <property type="entry name" value="Bipartite methylase S protein"/>
    <property type="match status" value="2"/>
</dbReference>
<dbReference type="GO" id="GO:0004519">
    <property type="term" value="F:endonuclease activity"/>
    <property type="evidence" value="ECO:0007669"/>
    <property type="project" value="UniProtKB-KW"/>
</dbReference>
<dbReference type="EMBL" id="SHME01000002">
    <property type="protein sequence ID" value="TAA20964.1"/>
    <property type="molecule type" value="Genomic_DNA"/>
</dbReference>
<dbReference type="Gene3D" id="3.90.220.20">
    <property type="entry name" value="DNA methylase specificity domains"/>
    <property type="match status" value="2"/>
</dbReference>
<keyword evidence="5" id="KW-0378">Hydrolase</keyword>
<evidence type="ECO:0000313" key="5">
    <source>
        <dbReference type="EMBL" id="TAA20964.1"/>
    </source>
</evidence>
<accession>A0ABY1WGG6</accession>
<dbReference type="CDD" id="cd17246">
    <property type="entry name" value="RMtype1_S_SonII-TRD2-CR2_like"/>
    <property type="match status" value="1"/>
</dbReference>
<protein>
    <submittedName>
        <fullName evidence="5">Restriction endonuclease subunit S</fullName>
    </submittedName>
</protein>
<comment type="similarity">
    <text evidence="1">Belongs to the type-I restriction system S methylase family.</text>
</comment>
<evidence type="ECO:0000313" key="6">
    <source>
        <dbReference type="Proteomes" id="UP000293089"/>
    </source>
</evidence>
<keyword evidence="3" id="KW-0238">DNA-binding</keyword>
<organism evidence="5 6">
    <name type="scientific">Pseudoxanthomonas winnipegensis</name>
    <dbReference type="NCBI Taxonomy" id="2480810"/>
    <lineage>
        <taxon>Bacteria</taxon>
        <taxon>Pseudomonadati</taxon>
        <taxon>Pseudomonadota</taxon>
        <taxon>Gammaproteobacteria</taxon>
        <taxon>Lysobacterales</taxon>
        <taxon>Lysobacteraceae</taxon>
        <taxon>Pseudoxanthomonas</taxon>
    </lineage>
</organism>
<evidence type="ECO:0000259" key="4">
    <source>
        <dbReference type="Pfam" id="PF01420"/>
    </source>
</evidence>
<evidence type="ECO:0000256" key="3">
    <source>
        <dbReference type="ARBA" id="ARBA00023125"/>
    </source>
</evidence>
<dbReference type="InterPro" id="IPR044946">
    <property type="entry name" value="Restrct_endonuc_typeI_TRD_sf"/>
</dbReference>
<keyword evidence="5" id="KW-0540">Nuclease</keyword>
<dbReference type="InterPro" id="IPR052021">
    <property type="entry name" value="Type-I_RS_S_subunit"/>
</dbReference>
<comment type="caution">
    <text evidence="5">The sequence shown here is derived from an EMBL/GenBank/DDBJ whole genome shotgun (WGS) entry which is preliminary data.</text>
</comment>
<feature type="domain" description="Type I restriction modification DNA specificity" evidence="4">
    <location>
        <begin position="293"/>
        <end position="397"/>
    </location>
</feature>
<proteinExistence type="inferred from homology"/>
<dbReference type="InterPro" id="IPR000055">
    <property type="entry name" value="Restrct_endonuc_typeI_TRD"/>
</dbReference>
<gene>
    <name evidence="5" type="ORF">EA658_08540</name>
</gene>
<dbReference type="PANTHER" id="PTHR30408">
    <property type="entry name" value="TYPE-1 RESTRICTION ENZYME ECOKI SPECIFICITY PROTEIN"/>
    <property type="match status" value="1"/>
</dbReference>
<dbReference type="Proteomes" id="UP000293089">
    <property type="component" value="Unassembled WGS sequence"/>
</dbReference>
<evidence type="ECO:0000256" key="1">
    <source>
        <dbReference type="ARBA" id="ARBA00010923"/>
    </source>
</evidence>
<keyword evidence="5" id="KW-0255">Endonuclease</keyword>
<dbReference type="SUPFAM" id="SSF116734">
    <property type="entry name" value="DNA methylase specificity domain"/>
    <property type="match status" value="2"/>
</dbReference>